<evidence type="ECO:0000313" key="3">
    <source>
        <dbReference type="Proteomes" id="UP001501444"/>
    </source>
</evidence>
<keyword evidence="3" id="KW-1185">Reference proteome</keyword>
<feature type="chain" id="PRO_5045627848" evidence="1">
    <location>
        <begin position="22"/>
        <end position="58"/>
    </location>
</feature>
<protein>
    <submittedName>
        <fullName evidence="2">Uncharacterized protein</fullName>
    </submittedName>
</protein>
<proteinExistence type="predicted"/>
<keyword evidence="1" id="KW-0732">Signal</keyword>
<organism evidence="2 3">
    <name type="scientific">Dactylosporangium salmoneum</name>
    <dbReference type="NCBI Taxonomy" id="53361"/>
    <lineage>
        <taxon>Bacteria</taxon>
        <taxon>Bacillati</taxon>
        <taxon>Actinomycetota</taxon>
        <taxon>Actinomycetes</taxon>
        <taxon>Micromonosporales</taxon>
        <taxon>Micromonosporaceae</taxon>
        <taxon>Dactylosporangium</taxon>
    </lineage>
</organism>
<gene>
    <name evidence="2" type="ORF">GCM10010170_101910</name>
</gene>
<evidence type="ECO:0000256" key="1">
    <source>
        <dbReference type="SAM" id="SignalP"/>
    </source>
</evidence>
<dbReference type="EMBL" id="BAAARV010000120">
    <property type="protein sequence ID" value="GAA2389949.1"/>
    <property type="molecule type" value="Genomic_DNA"/>
</dbReference>
<accession>A0ABN3HY48</accession>
<feature type="signal peptide" evidence="1">
    <location>
        <begin position="1"/>
        <end position="21"/>
    </location>
</feature>
<comment type="caution">
    <text evidence="2">The sequence shown here is derived from an EMBL/GenBank/DDBJ whole genome shotgun (WGS) entry which is preliminary data.</text>
</comment>
<evidence type="ECO:0000313" key="2">
    <source>
        <dbReference type="EMBL" id="GAA2389949.1"/>
    </source>
</evidence>
<sequence>MRRLLAALFAFAAIGAGAVWATAGPSGPAAVGTKCFTDAGEVKPCPVKSEPASPSQTP</sequence>
<name>A0ABN3HY48_9ACTN</name>
<reference evidence="2 3" key="1">
    <citation type="journal article" date="2019" name="Int. J. Syst. Evol. Microbiol.">
        <title>The Global Catalogue of Microorganisms (GCM) 10K type strain sequencing project: providing services to taxonomists for standard genome sequencing and annotation.</title>
        <authorList>
            <consortium name="The Broad Institute Genomics Platform"/>
            <consortium name="The Broad Institute Genome Sequencing Center for Infectious Disease"/>
            <person name="Wu L."/>
            <person name="Ma J."/>
        </authorList>
    </citation>
    <scope>NUCLEOTIDE SEQUENCE [LARGE SCALE GENOMIC DNA]</scope>
    <source>
        <strain evidence="2 3">JCM 3272</strain>
    </source>
</reference>
<dbReference type="Proteomes" id="UP001501444">
    <property type="component" value="Unassembled WGS sequence"/>
</dbReference>